<evidence type="ECO:0000313" key="6">
    <source>
        <dbReference type="Proteomes" id="UP001146670"/>
    </source>
</evidence>
<accession>A0A9X3FLV0</accession>
<dbReference type="PIRSF" id="PIRSF019455">
    <property type="entry name" value="CopR_AtkY"/>
    <property type="match status" value="1"/>
</dbReference>
<keyword evidence="3" id="KW-0238">DNA-binding</keyword>
<keyword evidence="2" id="KW-0805">Transcription regulation</keyword>
<dbReference type="AlphaFoldDB" id="A0A9X3FLV0"/>
<protein>
    <submittedName>
        <fullName evidence="5">CopY/TcrY family copper transport repressor</fullName>
    </submittedName>
</protein>
<organism evidence="5 6">
    <name type="scientific">Aerococcus kribbianus</name>
    <dbReference type="NCBI Taxonomy" id="2999064"/>
    <lineage>
        <taxon>Bacteria</taxon>
        <taxon>Bacillati</taxon>
        <taxon>Bacillota</taxon>
        <taxon>Bacilli</taxon>
        <taxon>Lactobacillales</taxon>
        <taxon>Aerococcaceae</taxon>
        <taxon>Aerococcus</taxon>
    </lineage>
</organism>
<dbReference type="RefSeq" id="WP_268751494.1">
    <property type="nucleotide sequence ID" value="NZ_JAPRFQ010000001.1"/>
</dbReference>
<dbReference type="Proteomes" id="UP001146670">
    <property type="component" value="Unassembled WGS sequence"/>
</dbReference>
<dbReference type="EMBL" id="JAPRFR010000001">
    <property type="protein sequence ID" value="MCZ0725168.1"/>
    <property type="molecule type" value="Genomic_DNA"/>
</dbReference>
<evidence type="ECO:0000256" key="2">
    <source>
        <dbReference type="ARBA" id="ARBA00023015"/>
    </source>
</evidence>
<comment type="similarity">
    <text evidence="1">Belongs to the BlaI transcriptional regulatory family.</text>
</comment>
<dbReference type="SUPFAM" id="SSF46785">
    <property type="entry name" value="Winged helix' DNA-binding domain"/>
    <property type="match status" value="1"/>
</dbReference>
<evidence type="ECO:0000256" key="1">
    <source>
        <dbReference type="ARBA" id="ARBA00011046"/>
    </source>
</evidence>
<dbReference type="InterPro" id="IPR014071">
    <property type="entry name" value="Cu_transp_CopY/TcrY"/>
</dbReference>
<keyword evidence="6" id="KW-1185">Reference proteome</keyword>
<gene>
    <name evidence="5" type="ORF">OW157_01125</name>
</gene>
<dbReference type="GO" id="GO:0003677">
    <property type="term" value="F:DNA binding"/>
    <property type="evidence" value="ECO:0007669"/>
    <property type="project" value="UniProtKB-KW"/>
</dbReference>
<evidence type="ECO:0000313" key="5">
    <source>
        <dbReference type="EMBL" id="MCZ0725168.1"/>
    </source>
</evidence>
<proteinExistence type="inferred from homology"/>
<dbReference type="InterPro" id="IPR036388">
    <property type="entry name" value="WH-like_DNA-bd_sf"/>
</dbReference>
<dbReference type="InterPro" id="IPR036390">
    <property type="entry name" value="WH_DNA-bd_sf"/>
</dbReference>
<dbReference type="Pfam" id="PF03965">
    <property type="entry name" value="Penicillinase_R"/>
    <property type="match status" value="1"/>
</dbReference>
<sequence>MQKFDQNLPISDAEWEVMRVLWAHPGIHSKDISIVLADKFNWKESTVKTLLGRLVNKDAVRTKKEGRKYAYDANLSERELLSQESAHLLAKICQKDHGSLLALMMDQAQLSQSDIDQLSSQLNQRQKGAPETIACCCQPGQCRCQNPWTKQKD</sequence>
<keyword evidence="4" id="KW-0804">Transcription</keyword>
<dbReference type="GO" id="GO:0045892">
    <property type="term" value="P:negative regulation of DNA-templated transcription"/>
    <property type="evidence" value="ECO:0007669"/>
    <property type="project" value="InterPro"/>
</dbReference>
<dbReference type="NCBIfam" id="TIGR02698">
    <property type="entry name" value="CopY_TcrY"/>
    <property type="match status" value="1"/>
</dbReference>
<dbReference type="InterPro" id="IPR005650">
    <property type="entry name" value="BlaI_family"/>
</dbReference>
<name>A0A9X3FLV0_9LACT</name>
<evidence type="ECO:0000256" key="3">
    <source>
        <dbReference type="ARBA" id="ARBA00023125"/>
    </source>
</evidence>
<reference evidence="5" key="1">
    <citation type="submission" date="2022-12" db="EMBL/GenBank/DDBJ databases">
        <title>Description and comparative metabolic analysis of Aerococcus sp. nov., isolated from the feces of a pig.</title>
        <authorList>
            <person name="Chang Y.-H."/>
        </authorList>
    </citation>
    <scope>NUCLEOTIDE SEQUENCE</scope>
    <source>
        <strain evidence="5">YH-aer222</strain>
    </source>
</reference>
<evidence type="ECO:0000256" key="4">
    <source>
        <dbReference type="ARBA" id="ARBA00023163"/>
    </source>
</evidence>
<dbReference type="Gene3D" id="1.10.10.10">
    <property type="entry name" value="Winged helix-like DNA-binding domain superfamily/Winged helix DNA-binding domain"/>
    <property type="match status" value="1"/>
</dbReference>
<comment type="caution">
    <text evidence="5">The sequence shown here is derived from an EMBL/GenBank/DDBJ whole genome shotgun (WGS) entry which is preliminary data.</text>
</comment>